<name>A0A9P8PZ32_WICPI</name>
<evidence type="ECO:0000313" key="3">
    <source>
        <dbReference type="Proteomes" id="UP000774326"/>
    </source>
</evidence>
<keyword evidence="1" id="KW-0812">Transmembrane</keyword>
<dbReference type="EMBL" id="JAEUBG010004774">
    <property type="protein sequence ID" value="KAH3680190.1"/>
    <property type="molecule type" value="Genomic_DNA"/>
</dbReference>
<evidence type="ECO:0000313" key="2">
    <source>
        <dbReference type="EMBL" id="KAH3680190.1"/>
    </source>
</evidence>
<dbReference type="Proteomes" id="UP000774326">
    <property type="component" value="Unassembled WGS sequence"/>
</dbReference>
<proteinExistence type="predicted"/>
<keyword evidence="1" id="KW-1133">Transmembrane helix</keyword>
<comment type="caution">
    <text evidence="2">The sequence shown here is derived from an EMBL/GenBank/DDBJ whole genome shotgun (WGS) entry which is preliminary data.</text>
</comment>
<organism evidence="2 3">
    <name type="scientific">Wickerhamomyces pijperi</name>
    <name type="common">Yeast</name>
    <name type="synonym">Pichia pijperi</name>
    <dbReference type="NCBI Taxonomy" id="599730"/>
    <lineage>
        <taxon>Eukaryota</taxon>
        <taxon>Fungi</taxon>
        <taxon>Dikarya</taxon>
        <taxon>Ascomycota</taxon>
        <taxon>Saccharomycotina</taxon>
        <taxon>Saccharomycetes</taxon>
        <taxon>Phaffomycetales</taxon>
        <taxon>Wickerhamomycetaceae</taxon>
        <taxon>Wickerhamomyces</taxon>
    </lineage>
</organism>
<reference evidence="2" key="2">
    <citation type="submission" date="2021-01" db="EMBL/GenBank/DDBJ databases">
        <authorList>
            <person name="Schikora-Tamarit M.A."/>
        </authorList>
    </citation>
    <scope>NUCLEOTIDE SEQUENCE</scope>
    <source>
        <strain evidence="2">CBS2887</strain>
    </source>
</reference>
<keyword evidence="1" id="KW-0472">Membrane</keyword>
<gene>
    <name evidence="2" type="ORF">WICPIJ_008351</name>
</gene>
<accession>A0A9P8PZ32</accession>
<evidence type="ECO:0000256" key="1">
    <source>
        <dbReference type="SAM" id="Phobius"/>
    </source>
</evidence>
<protein>
    <submittedName>
        <fullName evidence="2">Uncharacterized protein</fullName>
    </submittedName>
</protein>
<sequence>MSFRALPVRYLAEVRKSSKSSILELIGLINSTYVSELEFKLVRSSFARALAIVDLEQPDGPENTRILGVVSGWLVLSSIVHLCCYCCWLLMMALIAGETLKFFALIVAGRYAVVVTQDKVAVESGFGFGFGSGSGSGSGSGCDLD</sequence>
<feature type="transmembrane region" description="Helical" evidence="1">
    <location>
        <begin position="73"/>
        <end position="96"/>
    </location>
</feature>
<dbReference type="AlphaFoldDB" id="A0A9P8PZ32"/>
<keyword evidence="3" id="KW-1185">Reference proteome</keyword>
<reference evidence="2" key="1">
    <citation type="journal article" date="2021" name="Open Biol.">
        <title>Shared evolutionary footprints suggest mitochondrial oxidative damage underlies multiple complex I losses in fungi.</title>
        <authorList>
            <person name="Schikora-Tamarit M.A."/>
            <person name="Marcet-Houben M."/>
            <person name="Nosek J."/>
            <person name="Gabaldon T."/>
        </authorList>
    </citation>
    <scope>NUCLEOTIDE SEQUENCE</scope>
    <source>
        <strain evidence="2">CBS2887</strain>
    </source>
</reference>